<feature type="region of interest" description="Disordered" evidence="1">
    <location>
        <begin position="78"/>
        <end position="107"/>
    </location>
</feature>
<comment type="caution">
    <text evidence="2">The sequence shown here is derived from an EMBL/GenBank/DDBJ whole genome shotgun (WGS) entry which is preliminary data.</text>
</comment>
<dbReference type="Proteomes" id="UP001165121">
    <property type="component" value="Unassembled WGS sequence"/>
</dbReference>
<gene>
    <name evidence="2" type="ORF">Pfra01_000016900</name>
</gene>
<feature type="compositionally biased region" description="Basic residues" evidence="1">
    <location>
        <begin position="80"/>
        <end position="93"/>
    </location>
</feature>
<accession>A0A9W6TJY1</accession>
<evidence type="ECO:0000256" key="1">
    <source>
        <dbReference type="SAM" id="MobiDB-lite"/>
    </source>
</evidence>
<dbReference type="AlphaFoldDB" id="A0A9W6TJY1"/>
<evidence type="ECO:0000313" key="3">
    <source>
        <dbReference type="Proteomes" id="UP001165121"/>
    </source>
</evidence>
<reference evidence="2" key="1">
    <citation type="submission" date="2023-04" db="EMBL/GenBank/DDBJ databases">
        <title>Phytophthora fragariaefolia NBRC 109709.</title>
        <authorList>
            <person name="Ichikawa N."/>
            <person name="Sato H."/>
            <person name="Tonouchi N."/>
        </authorList>
    </citation>
    <scope>NUCLEOTIDE SEQUENCE</scope>
    <source>
        <strain evidence="2">NBRC 109709</strain>
    </source>
</reference>
<name>A0A9W6TJY1_9STRA</name>
<keyword evidence="3" id="KW-1185">Reference proteome</keyword>
<protein>
    <submittedName>
        <fullName evidence="2">Unnamed protein product</fullName>
    </submittedName>
</protein>
<evidence type="ECO:0000313" key="2">
    <source>
        <dbReference type="EMBL" id="GMF14754.1"/>
    </source>
</evidence>
<organism evidence="2 3">
    <name type="scientific">Phytophthora fragariaefolia</name>
    <dbReference type="NCBI Taxonomy" id="1490495"/>
    <lineage>
        <taxon>Eukaryota</taxon>
        <taxon>Sar</taxon>
        <taxon>Stramenopiles</taxon>
        <taxon>Oomycota</taxon>
        <taxon>Peronosporomycetes</taxon>
        <taxon>Peronosporales</taxon>
        <taxon>Peronosporaceae</taxon>
        <taxon>Phytophthora</taxon>
    </lineage>
</organism>
<proteinExistence type="predicted"/>
<sequence length="107" mass="11554">MKINSDSIVETVSTLDAVPTIKAILGSARPPRTRGGCLVTVACHPPPTQAWDMAIFRMLKEAGNARLGPVAVHFQIGKTQRQHHGRGGRRVRRTQYVSRDAGEVGAA</sequence>
<dbReference type="EMBL" id="BSXT01000012">
    <property type="protein sequence ID" value="GMF14754.1"/>
    <property type="molecule type" value="Genomic_DNA"/>
</dbReference>